<keyword evidence="5" id="KW-1185">Reference proteome</keyword>
<evidence type="ECO:0000313" key="4">
    <source>
        <dbReference type="EMBL" id="MFD1425390.1"/>
    </source>
</evidence>
<dbReference type="InterPro" id="IPR004111">
    <property type="entry name" value="Repressor_TetR_C"/>
</dbReference>
<dbReference type="Pfam" id="PF02909">
    <property type="entry name" value="TetR_C_1"/>
    <property type="match status" value="1"/>
</dbReference>
<feature type="domain" description="Tetracycline repressor TetR C-terminal" evidence="3">
    <location>
        <begin position="36"/>
        <end position="181"/>
    </location>
</feature>
<dbReference type="Proteomes" id="UP001597282">
    <property type="component" value="Unassembled WGS sequence"/>
</dbReference>
<dbReference type="SUPFAM" id="SSF48498">
    <property type="entry name" value="Tetracyclin repressor-like, C-terminal domain"/>
    <property type="match status" value="1"/>
</dbReference>
<accession>A0ABW4C775</accession>
<dbReference type="RefSeq" id="WP_380162624.1">
    <property type="nucleotide sequence ID" value="NZ_JBHTNU010000001.1"/>
</dbReference>
<evidence type="ECO:0000256" key="2">
    <source>
        <dbReference type="ARBA" id="ARBA00023163"/>
    </source>
</evidence>
<evidence type="ECO:0000259" key="3">
    <source>
        <dbReference type="Pfam" id="PF02909"/>
    </source>
</evidence>
<keyword evidence="2" id="KW-0804">Transcription</keyword>
<gene>
    <name evidence="4" type="ORF">ACFQ4Y_00370</name>
</gene>
<proteinExistence type="predicted"/>
<name>A0ABW4C775_9BACL</name>
<evidence type="ECO:0000313" key="5">
    <source>
        <dbReference type="Proteomes" id="UP001597282"/>
    </source>
</evidence>
<protein>
    <submittedName>
        <fullName evidence="4">TetR/AcrR family transcriptional regulator C-terminal domain-containing protein</fullName>
    </submittedName>
</protein>
<dbReference type="EMBL" id="JBHTNU010000001">
    <property type="protein sequence ID" value="MFD1425390.1"/>
    <property type="molecule type" value="Genomic_DNA"/>
</dbReference>
<reference evidence="5" key="1">
    <citation type="journal article" date="2019" name="Int. J. Syst. Evol. Microbiol.">
        <title>The Global Catalogue of Microorganisms (GCM) 10K type strain sequencing project: providing services to taxonomists for standard genome sequencing and annotation.</title>
        <authorList>
            <consortium name="The Broad Institute Genomics Platform"/>
            <consortium name="The Broad Institute Genome Sequencing Center for Infectious Disease"/>
            <person name="Wu L."/>
            <person name="Ma J."/>
        </authorList>
    </citation>
    <scope>NUCLEOTIDE SEQUENCE [LARGE SCALE GENOMIC DNA]</scope>
    <source>
        <strain evidence="5">S1</strain>
    </source>
</reference>
<dbReference type="InterPro" id="IPR036271">
    <property type="entry name" value="Tet_transcr_reg_TetR-rel_C_sf"/>
</dbReference>
<keyword evidence="1" id="KW-0805">Transcription regulation</keyword>
<comment type="caution">
    <text evidence="4">The sequence shown here is derived from an EMBL/GenBank/DDBJ whole genome shotgun (WGS) entry which is preliminary data.</text>
</comment>
<sequence length="185" mass="21382">MVLFGASLYYYFENKQSIFQVLAEQVAKETLSSTSKEGDWKEQLKQFAVNLQSCLKKRPYSAQLLMQTVPLEQHYLSLINFLLNIMDQVPISDKKKSSSAVCLLNYVISFELDRNERDKINKRMEKKGQDVQELFRQSIDSLQSENKNVLQRIYQEQLLSGMGSDQMFQIGLAILILGIEQLAKE</sequence>
<dbReference type="Gene3D" id="1.10.357.10">
    <property type="entry name" value="Tetracycline Repressor, domain 2"/>
    <property type="match status" value="1"/>
</dbReference>
<organism evidence="4 5">
    <name type="scientific">Kroppenstedtia sanguinis</name>
    <dbReference type="NCBI Taxonomy" id="1380684"/>
    <lineage>
        <taxon>Bacteria</taxon>
        <taxon>Bacillati</taxon>
        <taxon>Bacillota</taxon>
        <taxon>Bacilli</taxon>
        <taxon>Bacillales</taxon>
        <taxon>Thermoactinomycetaceae</taxon>
        <taxon>Kroppenstedtia</taxon>
    </lineage>
</organism>
<evidence type="ECO:0000256" key="1">
    <source>
        <dbReference type="ARBA" id="ARBA00023015"/>
    </source>
</evidence>